<dbReference type="Proteomes" id="UP001176961">
    <property type="component" value="Unassembled WGS sequence"/>
</dbReference>
<evidence type="ECO:0000256" key="1">
    <source>
        <dbReference type="SAM" id="MobiDB-lite"/>
    </source>
</evidence>
<name>A0AA36H9A1_CYLNA</name>
<proteinExistence type="predicted"/>
<accession>A0AA36H9A1</accession>
<feature type="region of interest" description="Disordered" evidence="1">
    <location>
        <begin position="1"/>
        <end position="22"/>
    </location>
</feature>
<keyword evidence="3" id="KW-1185">Reference proteome</keyword>
<organism evidence="2 3">
    <name type="scientific">Cylicocyclus nassatus</name>
    <name type="common">Nematode worm</name>
    <dbReference type="NCBI Taxonomy" id="53992"/>
    <lineage>
        <taxon>Eukaryota</taxon>
        <taxon>Metazoa</taxon>
        <taxon>Ecdysozoa</taxon>
        <taxon>Nematoda</taxon>
        <taxon>Chromadorea</taxon>
        <taxon>Rhabditida</taxon>
        <taxon>Rhabditina</taxon>
        <taxon>Rhabditomorpha</taxon>
        <taxon>Strongyloidea</taxon>
        <taxon>Strongylidae</taxon>
        <taxon>Cylicocyclus</taxon>
    </lineage>
</organism>
<protein>
    <submittedName>
        <fullName evidence="2">Uncharacterized protein</fullName>
    </submittedName>
</protein>
<comment type="caution">
    <text evidence="2">The sequence shown here is derived from an EMBL/GenBank/DDBJ whole genome shotgun (WGS) entry which is preliminary data.</text>
</comment>
<dbReference type="AlphaFoldDB" id="A0AA36H9A1"/>
<evidence type="ECO:0000313" key="3">
    <source>
        <dbReference type="Proteomes" id="UP001176961"/>
    </source>
</evidence>
<dbReference type="EMBL" id="CATQJL010000316">
    <property type="protein sequence ID" value="CAJ0606131.1"/>
    <property type="molecule type" value="Genomic_DNA"/>
</dbReference>
<reference evidence="2" key="1">
    <citation type="submission" date="2023-07" db="EMBL/GenBank/DDBJ databases">
        <authorList>
            <consortium name="CYATHOMIX"/>
        </authorList>
    </citation>
    <scope>NUCLEOTIDE SEQUENCE</scope>
    <source>
        <strain evidence="2">N/A</strain>
    </source>
</reference>
<gene>
    <name evidence="2" type="ORF">CYNAS_LOCUS18114</name>
</gene>
<evidence type="ECO:0000313" key="2">
    <source>
        <dbReference type="EMBL" id="CAJ0606131.1"/>
    </source>
</evidence>
<sequence length="66" mass="7425">MLKSNTRLTANEVVINGGPTPDSGKYETEAWIERIVVQDLERTPSSVSIIRSSDPTAKLEFLYERD</sequence>